<reference evidence="6 7" key="1">
    <citation type="submission" date="2018-10" db="EMBL/GenBank/DDBJ databases">
        <title>Genomic Encyclopedia of Type Strains, Phase IV (KMG-IV): sequencing the most valuable type-strain genomes for metagenomic binning, comparative biology and taxonomic classification.</title>
        <authorList>
            <person name="Goeker M."/>
        </authorList>
    </citation>
    <scope>NUCLEOTIDE SEQUENCE [LARGE SCALE GENOMIC DNA]</scope>
    <source>
        <strain evidence="6 7">DSM 23800</strain>
    </source>
</reference>
<accession>A0A420XIA3</accession>
<dbReference type="Proteomes" id="UP000280099">
    <property type="component" value="Unassembled WGS sequence"/>
</dbReference>
<evidence type="ECO:0000313" key="6">
    <source>
        <dbReference type="EMBL" id="RKR76989.1"/>
    </source>
</evidence>
<evidence type="ECO:0000256" key="2">
    <source>
        <dbReference type="ARBA" id="ARBA00022656"/>
    </source>
</evidence>
<dbReference type="InterPro" id="IPR006914">
    <property type="entry name" value="VENN_dom"/>
</dbReference>
<dbReference type="EMBL" id="RBJC01000004">
    <property type="protein sequence ID" value="RKR76989.1"/>
    <property type="molecule type" value="Genomic_DNA"/>
</dbReference>
<keyword evidence="7" id="KW-1185">Reference proteome</keyword>
<sequence>MAHAVLGAIEAQVTGNHALAGAAGAVAGELSAKIITEKLYNKTPDKLTESEKQTVATLSQIAGGLTGGLVGDSTGSGISSAGIATRAVENNFLSNAEDERLFNLSKTYNERGWLSSQEQNEVVNLLLKDYLIDKNIMKYQSDPSSLTEQQRRDLDLELHKIAHSYGFPVETLYNLDFSHRITRDDRNLLSYLKTQGAIKNSFTVKLGESLYDGLNLMTLAYGGLNAPKVIAETGSILKAMNSAVSGSTKIAIGVGATGSVTSQLLTEGKIDPKVLALDVGTAYITKDKGLAMVVGVNVLSGGLSAYVTDNSVYDGALASGIGSTIGYGVGKNKFCNEYNLFSWSVFIL</sequence>
<dbReference type="AlphaFoldDB" id="A0A420XIA3"/>
<comment type="subcellular location">
    <subcellularLocation>
        <location evidence="1">Target cell</location>
        <location evidence="1">Target cell cytoplasm</location>
    </subcellularLocation>
</comment>
<name>A0A420XIA3_9PAST</name>
<evidence type="ECO:0000259" key="5">
    <source>
        <dbReference type="Pfam" id="PF04829"/>
    </source>
</evidence>
<keyword evidence="4" id="KW-0843">Virulence</keyword>
<gene>
    <name evidence="6" type="ORF">DES31_0303</name>
</gene>
<evidence type="ECO:0000256" key="1">
    <source>
        <dbReference type="ARBA" id="ARBA00004219"/>
    </source>
</evidence>
<comment type="caution">
    <text evidence="6">The sequence shown here is derived from an EMBL/GenBank/DDBJ whole genome shotgun (WGS) entry which is preliminary data.</text>
</comment>
<dbReference type="RefSeq" id="WP_121121299.1">
    <property type="nucleotide sequence ID" value="NZ_CP016604.1"/>
</dbReference>
<feature type="domain" description="VENN motif-containing" evidence="5">
    <location>
        <begin position="44"/>
        <end position="94"/>
    </location>
</feature>
<keyword evidence="3" id="KW-1266">Target cell cytoplasm</keyword>
<proteinExistence type="predicted"/>
<dbReference type="OrthoDB" id="2664633at2"/>
<evidence type="ECO:0000313" key="7">
    <source>
        <dbReference type="Proteomes" id="UP000280099"/>
    </source>
</evidence>
<evidence type="ECO:0000256" key="3">
    <source>
        <dbReference type="ARBA" id="ARBA00022913"/>
    </source>
</evidence>
<evidence type="ECO:0000256" key="4">
    <source>
        <dbReference type="ARBA" id="ARBA00023026"/>
    </source>
</evidence>
<protein>
    <submittedName>
        <fullName evidence="6">VENN motif-containing pre-toxin protein</fullName>
    </submittedName>
</protein>
<dbReference type="GO" id="GO:0090729">
    <property type="term" value="F:toxin activity"/>
    <property type="evidence" value="ECO:0007669"/>
    <property type="project" value="UniProtKB-KW"/>
</dbReference>
<organism evidence="6 7">
    <name type="scientific">Otariodibacter oris</name>
    <dbReference type="NCBI Taxonomy" id="1032623"/>
    <lineage>
        <taxon>Bacteria</taxon>
        <taxon>Pseudomonadati</taxon>
        <taxon>Pseudomonadota</taxon>
        <taxon>Gammaproteobacteria</taxon>
        <taxon>Pasteurellales</taxon>
        <taxon>Pasteurellaceae</taxon>
        <taxon>Otariodibacter</taxon>
    </lineage>
</organism>
<keyword evidence="2" id="KW-0800">Toxin</keyword>
<dbReference type="Pfam" id="PF04829">
    <property type="entry name" value="PT-VENN"/>
    <property type="match status" value="1"/>
</dbReference>